<reference evidence="2 3" key="1">
    <citation type="submission" date="2017-02" db="EMBL/GenBank/DDBJ databases">
        <title>Draft genome of Acidibacillus ferrooxidans Huett2.</title>
        <authorList>
            <person name="Schopf S."/>
        </authorList>
    </citation>
    <scope>NUCLEOTIDE SEQUENCE [LARGE SCALE GENOMIC DNA]</scope>
    <source>
        <strain evidence="2 3">Huett2</strain>
    </source>
</reference>
<proteinExistence type="predicted"/>
<name>A0A1V4EVB5_9BACL</name>
<evidence type="ECO:0000256" key="1">
    <source>
        <dbReference type="SAM" id="MobiDB-lite"/>
    </source>
</evidence>
<gene>
    <name evidence="2" type="ORF">B2M26_04490</name>
</gene>
<comment type="caution">
    <text evidence="2">The sequence shown here is derived from an EMBL/GenBank/DDBJ whole genome shotgun (WGS) entry which is preliminary data.</text>
</comment>
<keyword evidence="3" id="KW-1185">Reference proteome</keyword>
<dbReference type="AlphaFoldDB" id="A0A1V4EVB5"/>
<dbReference type="Pfam" id="PF03885">
    <property type="entry name" value="DUF327"/>
    <property type="match status" value="1"/>
</dbReference>
<evidence type="ECO:0008006" key="4">
    <source>
        <dbReference type="Google" id="ProtNLM"/>
    </source>
</evidence>
<evidence type="ECO:0000313" key="2">
    <source>
        <dbReference type="EMBL" id="OPG16866.1"/>
    </source>
</evidence>
<dbReference type="RefSeq" id="WP_079290056.1">
    <property type="nucleotide sequence ID" value="NZ_MWPS01000012.1"/>
</dbReference>
<accession>A0A1V4EVB5</accession>
<sequence>MKIETRSGRPLRMPPARPGDAVGRVTAREDPFMMKLAQEEERRAREAWERLLADVESRGRAFVDHPSVATCAAYRDAMRALMRHGVSSALRLRTQVIHDLRGRQQVHAVVEQIDQALVELMEQAIGQNLTRLEILTRLDELRGLVISLAL</sequence>
<protein>
    <recommendedName>
        <fullName evidence="4">DUF327 domain-containing protein</fullName>
    </recommendedName>
</protein>
<dbReference type="InterPro" id="IPR005585">
    <property type="entry name" value="DUF327"/>
</dbReference>
<dbReference type="InterPro" id="IPR024042">
    <property type="entry name" value="TM1646-like_dom_sf"/>
</dbReference>
<dbReference type="Proteomes" id="UP000190229">
    <property type="component" value="Unassembled WGS sequence"/>
</dbReference>
<dbReference type="EMBL" id="MWPS01000012">
    <property type="protein sequence ID" value="OPG16866.1"/>
    <property type="molecule type" value="Genomic_DNA"/>
</dbReference>
<evidence type="ECO:0000313" key="3">
    <source>
        <dbReference type="Proteomes" id="UP000190229"/>
    </source>
</evidence>
<organism evidence="2 3">
    <name type="scientific">Ferroacidibacillus organovorans</name>
    <dbReference type="NCBI Taxonomy" id="1765683"/>
    <lineage>
        <taxon>Bacteria</taxon>
        <taxon>Bacillati</taxon>
        <taxon>Bacillota</taxon>
        <taxon>Bacilli</taxon>
        <taxon>Bacillales</taxon>
        <taxon>Alicyclobacillaceae</taxon>
        <taxon>Ferroacidibacillus</taxon>
    </lineage>
</organism>
<dbReference type="Gene3D" id="1.20.120.490">
    <property type="entry name" value="Hypothetical protein TM1646-like domain"/>
    <property type="match status" value="1"/>
</dbReference>
<feature type="region of interest" description="Disordered" evidence="1">
    <location>
        <begin position="1"/>
        <end position="23"/>
    </location>
</feature>
<dbReference type="SUPFAM" id="SSF158397">
    <property type="entry name" value="TM1646-like"/>
    <property type="match status" value="1"/>
</dbReference>